<dbReference type="Gene3D" id="3.40.109.10">
    <property type="entry name" value="NADH Oxidase"/>
    <property type="match status" value="1"/>
</dbReference>
<gene>
    <name evidence="4" type="ORF">C9940_05650</name>
</gene>
<dbReference type="EMBL" id="PYVN01000145">
    <property type="protein sequence ID" value="PTB84921.1"/>
    <property type="molecule type" value="Genomic_DNA"/>
</dbReference>
<dbReference type="PANTHER" id="PTHR43673:SF10">
    <property type="entry name" value="NADH DEHYDROGENASE_NAD(P)H NITROREDUCTASE XCC3605-RELATED"/>
    <property type="match status" value="1"/>
</dbReference>
<evidence type="ECO:0000256" key="1">
    <source>
        <dbReference type="ARBA" id="ARBA00007118"/>
    </source>
</evidence>
<evidence type="ECO:0000313" key="4">
    <source>
        <dbReference type="EMBL" id="PTB84921.1"/>
    </source>
</evidence>
<dbReference type="GO" id="GO:0016491">
    <property type="term" value="F:oxidoreductase activity"/>
    <property type="evidence" value="ECO:0007669"/>
    <property type="project" value="UniProtKB-KW"/>
</dbReference>
<dbReference type="Pfam" id="PF00881">
    <property type="entry name" value="Nitroreductase"/>
    <property type="match status" value="1"/>
</dbReference>
<dbReference type="PANTHER" id="PTHR43673">
    <property type="entry name" value="NAD(P)H NITROREDUCTASE YDGI-RELATED"/>
    <property type="match status" value="1"/>
</dbReference>
<organism evidence="4">
    <name type="scientific">Pseudidiomarina aestuarii</name>
    <dbReference type="NCBI Taxonomy" id="624146"/>
    <lineage>
        <taxon>Bacteria</taxon>
        <taxon>Pseudomonadati</taxon>
        <taxon>Pseudomonadota</taxon>
        <taxon>Gammaproteobacteria</taxon>
        <taxon>Alteromonadales</taxon>
        <taxon>Idiomarinaceae</taxon>
        <taxon>Pseudidiomarina</taxon>
    </lineage>
</organism>
<proteinExistence type="inferred from homology"/>
<comment type="caution">
    <text evidence="4">The sequence shown here is derived from an EMBL/GenBank/DDBJ whole genome shotgun (WGS) entry which is preliminary data.</text>
</comment>
<accession>A0A2T4CTR3</accession>
<dbReference type="InterPro" id="IPR000415">
    <property type="entry name" value="Nitroreductase-like"/>
</dbReference>
<dbReference type="CDD" id="cd02136">
    <property type="entry name" value="PnbA_NfnB-like"/>
    <property type="match status" value="1"/>
</dbReference>
<name>A0A2T4CTR3_9GAMM</name>
<reference evidence="4" key="1">
    <citation type="submission" date="2018-03" db="EMBL/GenBank/DDBJ databases">
        <title>Cross-interface Injection: A General Nanoliter Liquid Handling Method Applied to Single Cells Genome Amplification Automated Nanoliter Liquid Handling Applied to Single Cell Multiple Displacement Amplification.</title>
        <authorList>
            <person name="Yun J."/>
            <person name="Xu P."/>
            <person name="Xu J."/>
            <person name="Dai X."/>
            <person name="Wang Y."/>
            <person name="Zheng X."/>
            <person name="Cao C."/>
            <person name="Yi Q."/>
            <person name="Zhu Y."/>
            <person name="Wang L."/>
            <person name="Dong Z."/>
            <person name="Huang Y."/>
            <person name="Huang L."/>
            <person name="Du W."/>
        </authorList>
    </citation>
    <scope>NUCLEOTIDE SEQUENCE [LARGE SCALE GENOMIC DNA]</scope>
    <source>
        <strain evidence="4">Z-D3-2</strain>
    </source>
</reference>
<feature type="domain" description="Nitroreductase" evidence="3">
    <location>
        <begin position="7"/>
        <end position="196"/>
    </location>
</feature>
<comment type="similarity">
    <text evidence="1">Belongs to the nitroreductase family.</text>
</comment>
<dbReference type="InterPro" id="IPR029479">
    <property type="entry name" value="Nitroreductase"/>
</dbReference>
<dbReference type="SUPFAM" id="SSF55469">
    <property type="entry name" value="FMN-dependent nitroreductase-like"/>
    <property type="match status" value="1"/>
</dbReference>
<protein>
    <submittedName>
        <fullName evidence="4">Nitroreductase</fullName>
    </submittedName>
</protein>
<sequence length="221" mass="25429">MKIDEVIKQRHCTRAFLDKTVSDKLIHEILDIARHAPSGANTQPWQVAVVTGNTKQQLSESLIHAFREGHASRPDYAYYPETWQSPYIDRRRACGLQLYQSLQIDRKDKHAQRKQWEANYRAFDAPVMMLFFMDAEMQTGSFLDLGMFIQNLMLVAQNKGLATCPQAALAEYPENVKKILEYPADTILVCGMAIGYEDTHAAVNKYRTAREPVAEFTRFFY</sequence>
<dbReference type="AlphaFoldDB" id="A0A2T4CTR3"/>
<keyword evidence="2" id="KW-0560">Oxidoreductase</keyword>
<evidence type="ECO:0000256" key="2">
    <source>
        <dbReference type="ARBA" id="ARBA00023002"/>
    </source>
</evidence>
<evidence type="ECO:0000259" key="3">
    <source>
        <dbReference type="Pfam" id="PF00881"/>
    </source>
</evidence>